<evidence type="ECO:0000259" key="4">
    <source>
        <dbReference type="Pfam" id="PF04783"/>
    </source>
</evidence>
<accession>D8RCE7</accession>
<dbReference type="Gramene" id="EFJ29840">
    <property type="protein sequence ID" value="EFJ29840"/>
    <property type="gene ID" value="SELMODRAFT_145899"/>
</dbReference>
<dbReference type="InterPro" id="IPR006867">
    <property type="entry name" value="DUF632"/>
</dbReference>
<feature type="compositionally biased region" description="Basic and acidic residues" evidence="2">
    <location>
        <begin position="179"/>
        <end position="188"/>
    </location>
</feature>
<dbReference type="eggNOG" id="ENOG502QQXC">
    <property type="taxonomic scope" value="Eukaryota"/>
</dbReference>
<sequence>MGCTGSKVQNEAGISRCRARKRTIKHAVRWRNQYALAHTDYLASLKNLGGAFKQFTDGEFRDQLSSASSSSASASSASSTPVPATPTTPPLKNSKKPEDEEDFFVEEIVRRVKLRPMALRSKPADPITVVLPKRGGDDDDAYQRYMEADAPPDGLYSDIPQPGKPRGTAGGTSSASFHHPKEEDQEHDRHHHHEAARDMASSSGTSGDDINFKIETEGYKKLAEATKSLYEEDEASTSYKETDVEAEAPPPPPPPLASLGPKKDRELWDVLRGIEKELFKASSFGSDVSRLLEARKNHSHSFLDTRGKYTLERERFLSHFSWSEDSSSDDFAGSVSAKGGGGGGSGHATTLDKLYAWEKKLYVEVKENDSISAEFERKCKLLKKLDARGARDEAIDKTRVAIKMLETQMQVSMQAMKATSQSIQEVTDRELFQQLKELLEATMIMWKNMDACHQRQKNEANRLKGAGSSPLEATSNSHKQATVQLEVALNEWQRGLASLVTKQKEYLRNLNSWLRLSIYTPDRKSDRRPPVQALCQAWTDALERLQEQELVEAIKSFAEKIHNIVRQQEDETRAQKRAESMAKELSKKSLALNNLEKKLAAETNTTPEETLKEKRDALQEKRDALEAFRQRVDEERDGFTRAMQITRKMTVGILEMDLPVVFSRLAEFSSACSHCYRELEHKSRNNELDTTE</sequence>
<evidence type="ECO:0000313" key="5">
    <source>
        <dbReference type="EMBL" id="EFJ29840.1"/>
    </source>
</evidence>
<dbReference type="Pfam" id="PF04783">
    <property type="entry name" value="DUF630"/>
    <property type="match status" value="1"/>
</dbReference>
<feature type="region of interest" description="Disordered" evidence="2">
    <location>
        <begin position="229"/>
        <end position="262"/>
    </location>
</feature>
<dbReference type="STRING" id="88036.D8RCE7"/>
<feature type="domain" description="DUF632" evidence="3">
    <location>
        <begin position="267"/>
        <end position="562"/>
    </location>
</feature>
<evidence type="ECO:0008006" key="7">
    <source>
        <dbReference type="Google" id="ProtNLM"/>
    </source>
</evidence>
<evidence type="ECO:0000256" key="1">
    <source>
        <dbReference type="SAM" id="Coils"/>
    </source>
</evidence>
<dbReference type="PANTHER" id="PTHR21450">
    <property type="entry name" value="PROTEIN ALTERED PHOSPHATE STARVATION RESPONSE 1"/>
    <property type="match status" value="1"/>
</dbReference>
<keyword evidence="1" id="KW-0175">Coiled coil</keyword>
<dbReference type="KEGG" id="smo:SELMODRAFT_145899"/>
<organism evidence="6">
    <name type="scientific">Selaginella moellendorffii</name>
    <name type="common">Spikemoss</name>
    <dbReference type="NCBI Taxonomy" id="88036"/>
    <lineage>
        <taxon>Eukaryota</taxon>
        <taxon>Viridiplantae</taxon>
        <taxon>Streptophyta</taxon>
        <taxon>Embryophyta</taxon>
        <taxon>Tracheophyta</taxon>
        <taxon>Lycopodiopsida</taxon>
        <taxon>Selaginellales</taxon>
        <taxon>Selaginellaceae</taxon>
        <taxon>Selaginella</taxon>
    </lineage>
</organism>
<gene>
    <name evidence="5" type="ORF">SELMODRAFT_145899</name>
</gene>
<keyword evidence="6" id="KW-1185">Reference proteome</keyword>
<dbReference type="EMBL" id="GL377576">
    <property type="protein sequence ID" value="EFJ29840.1"/>
    <property type="molecule type" value="Genomic_DNA"/>
</dbReference>
<feature type="compositionally biased region" description="Low complexity" evidence="2">
    <location>
        <begin position="323"/>
        <end position="337"/>
    </location>
</feature>
<reference evidence="5 6" key="1">
    <citation type="journal article" date="2011" name="Science">
        <title>The Selaginella genome identifies genetic changes associated with the evolution of vascular plants.</title>
        <authorList>
            <person name="Banks J.A."/>
            <person name="Nishiyama T."/>
            <person name="Hasebe M."/>
            <person name="Bowman J.L."/>
            <person name="Gribskov M."/>
            <person name="dePamphilis C."/>
            <person name="Albert V.A."/>
            <person name="Aono N."/>
            <person name="Aoyama T."/>
            <person name="Ambrose B.A."/>
            <person name="Ashton N.W."/>
            <person name="Axtell M.J."/>
            <person name="Barker E."/>
            <person name="Barker M.S."/>
            <person name="Bennetzen J.L."/>
            <person name="Bonawitz N.D."/>
            <person name="Chapple C."/>
            <person name="Cheng C."/>
            <person name="Correa L.G."/>
            <person name="Dacre M."/>
            <person name="DeBarry J."/>
            <person name="Dreyer I."/>
            <person name="Elias M."/>
            <person name="Engstrom E.M."/>
            <person name="Estelle M."/>
            <person name="Feng L."/>
            <person name="Finet C."/>
            <person name="Floyd S.K."/>
            <person name="Frommer W.B."/>
            <person name="Fujita T."/>
            <person name="Gramzow L."/>
            <person name="Gutensohn M."/>
            <person name="Harholt J."/>
            <person name="Hattori M."/>
            <person name="Heyl A."/>
            <person name="Hirai T."/>
            <person name="Hiwatashi Y."/>
            <person name="Ishikawa M."/>
            <person name="Iwata M."/>
            <person name="Karol K.G."/>
            <person name="Koehler B."/>
            <person name="Kolukisaoglu U."/>
            <person name="Kubo M."/>
            <person name="Kurata T."/>
            <person name="Lalonde S."/>
            <person name="Li K."/>
            <person name="Li Y."/>
            <person name="Litt A."/>
            <person name="Lyons E."/>
            <person name="Manning G."/>
            <person name="Maruyama T."/>
            <person name="Michael T.P."/>
            <person name="Mikami K."/>
            <person name="Miyazaki S."/>
            <person name="Morinaga S."/>
            <person name="Murata T."/>
            <person name="Mueller-Roeber B."/>
            <person name="Nelson D.R."/>
            <person name="Obara M."/>
            <person name="Oguri Y."/>
            <person name="Olmstead R.G."/>
            <person name="Onodera N."/>
            <person name="Petersen B.L."/>
            <person name="Pils B."/>
            <person name="Prigge M."/>
            <person name="Rensing S.A."/>
            <person name="Riano-Pachon D.M."/>
            <person name="Roberts A.W."/>
            <person name="Sato Y."/>
            <person name="Scheller H.V."/>
            <person name="Schulz B."/>
            <person name="Schulz C."/>
            <person name="Shakirov E.V."/>
            <person name="Shibagaki N."/>
            <person name="Shinohara N."/>
            <person name="Shippen D.E."/>
            <person name="Soerensen I."/>
            <person name="Sotooka R."/>
            <person name="Sugimoto N."/>
            <person name="Sugita M."/>
            <person name="Sumikawa N."/>
            <person name="Tanurdzic M."/>
            <person name="Theissen G."/>
            <person name="Ulvskov P."/>
            <person name="Wakazuki S."/>
            <person name="Weng J.K."/>
            <person name="Willats W.W."/>
            <person name="Wipf D."/>
            <person name="Wolf P.G."/>
            <person name="Yang L."/>
            <person name="Zimmer A.D."/>
            <person name="Zhu Q."/>
            <person name="Mitros T."/>
            <person name="Hellsten U."/>
            <person name="Loque D."/>
            <person name="Otillar R."/>
            <person name="Salamov A."/>
            <person name="Schmutz J."/>
            <person name="Shapiro H."/>
            <person name="Lindquist E."/>
            <person name="Lucas S."/>
            <person name="Rokhsar D."/>
            <person name="Grigoriev I.V."/>
        </authorList>
    </citation>
    <scope>NUCLEOTIDE SEQUENCE [LARGE SCALE GENOMIC DNA]</scope>
</reference>
<feature type="coiled-coil region" evidence="1">
    <location>
        <begin position="578"/>
        <end position="638"/>
    </location>
</feature>
<evidence type="ECO:0000256" key="2">
    <source>
        <dbReference type="SAM" id="MobiDB-lite"/>
    </source>
</evidence>
<evidence type="ECO:0000259" key="3">
    <source>
        <dbReference type="Pfam" id="PF04782"/>
    </source>
</evidence>
<feature type="region of interest" description="Disordered" evidence="2">
    <location>
        <begin position="66"/>
        <end position="99"/>
    </location>
</feature>
<feature type="domain" description="DUF630" evidence="4">
    <location>
        <begin position="1"/>
        <end position="59"/>
    </location>
</feature>
<dbReference type="AlphaFoldDB" id="D8RCE7"/>
<name>D8RCE7_SELML</name>
<dbReference type="InParanoid" id="D8RCE7"/>
<protein>
    <recommendedName>
        <fullName evidence="7">DUF632 domain-containing protein</fullName>
    </recommendedName>
</protein>
<proteinExistence type="predicted"/>
<dbReference type="InterPro" id="IPR006868">
    <property type="entry name" value="DUF630"/>
</dbReference>
<feature type="region of interest" description="Disordered" evidence="2">
    <location>
        <begin position="149"/>
        <end position="211"/>
    </location>
</feature>
<dbReference type="HOGENOM" id="CLU_010985_5_1_1"/>
<feature type="region of interest" description="Disordered" evidence="2">
    <location>
        <begin position="323"/>
        <end position="346"/>
    </location>
</feature>
<dbReference type="Pfam" id="PF04782">
    <property type="entry name" value="DUF632"/>
    <property type="match status" value="1"/>
</dbReference>
<dbReference type="OMA" id="HKSRNNE"/>
<dbReference type="Proteomes" id="UP000001514">
    <property type="component" value="Unassembled WGS sequence"/>
</dbReference>
<evidence type="ECO:0000313" key="6">
    <source>
        <dbReference type="Proteomes" id="UP000001514"/>
    </source>
</evidence>
<dbReference type="PANTHER" id="PTHR21450:SF23">
    <property type="entry name" value="PROTEIN ALTERED PHOSPHATE STARVATION RESPONSE 1"/>
    <property type="match status" value="1"/>
</dbReference>
<feature type="compositionally biased region" description="Low complexity" evidence="2">
    <location>
        <begin position="66"/>
        <end position="82"/>
    </location>
</feature>